<proteinExistence type="predicted"/>
<evidence type="ECO:0000313" key="4">
    <source>
        <dbReference type="Proteomes" id="UP000236724"/>
    </source>
</evidence>
<dbReference type="Proteomes" id="UP000236724">
    <property type="component" value="Unassembled WGS sequence"/>
</dbReference>
<sequence>MLKKFFTYSIIIVSSLILLELLSFSLFSMLTGQDFDYATLQKQRLQRIAIIQKKLSPTTKETGKNSQALYNFHPYLGYVGHPDAKPWGELYPAFNHYGVLSVPNHVYPYKKADDEFVIAIVGGSVADIFANYVEDIFNQYVRQQFGFDKKIILINLATGGYKQPQQLFHIQYALLSGFELDAVLNIDGFNDLALSNDNLKHQVNPIFPSGFHIGLLSKIHSSHLDFHTVKRFSDYYSLYETELALLSFVESALLRYSPFLNLTANLWSKQTTQKLKQDEYQLTLKAQETMPDFFRGPQLEIEHNSYHLLAEIWGKSSEMLHAICQQNNLHYFHILQPNQYIDGAKPLSEKEKSIAINVDNSWGITAKSGYDKLIAKGQELKDKGIAFHDLSRIFQDTTEILYVDDCCHFNYEGNLIMGKEIADIIMDTLKEN</sequence>
<feature type="transmembrane region" description="Helical" evidence="1">
    <location>
        <begin position="6"/>
        <end position="27"/>
    </location>
</feature>
<evidence type="ECO:0000313" key="2">
    <source>
        <dbReference type="EMBL" id="SEH09212.1"/>
    </source>
</evidence>
<accession>A0A1H6FGN2</accession>
<keyword evidence="1" id="KW-0472">Membrane</keyword>
<dbReference type="SUPFAM" id="SSF52266">
    <property type="entry name" value="SGNH hydrolase"/>
    <property type="match status" value="1"/>
</dbReference>
<keyword evidence="1" id="KW-0812">Transmembrane</keyword>
<keyword evidence="1" id="KW-1133">Transmembrane helix</keyword>
<organism evidence="2 4">
    <name type="scientific">Candidatus Venteria ishoeyi</name>
    <dbReference type="NCBI Taxonomy" id="1899563"/>
    <lineage>
        <taxon>Bacteria</taxon>
        <taxon>Pseudomonadati</taxon>
        <taxon>Pseudomonadota</taxon>
        <taxon>Gammaproteobacteria</taxon>
        <taxon>Thiotrichales</taxon>
        <taxon>Thiotrichaceae</taxon>
        <taxon>Venteria</taxon>
    </lineage>
</organism>
<dbReference type="EMBL" id="FMSV02000558">
    <property type="protein sequence ID" value="SEH09212.1"/>
    <property type="molecule type" value="Genomic_DNA"/>
</dbReference>
<dbReference type="EMBL" id="FMSV02000561">
    <property type="protein sequence ID" value="SEH09337.1"/>
    <property type="molecule type" value="Genomic_DNA"/>
</dbReference>
<dbReference type="AlphaFoldDB" id="A0A1H6FGN2"/>
<gene>
    <name evidence="2" type="ORF">MBHS_05106</name>
    <name evidence="3" type="ORF">MBHS_05232</name>
</gene>
<evidence type="ECO:0000313" key="3">
    <source>
        <dbReference type="EMBL" id="SEH09337.1"/>
    </source>
</evidence>
<keyword evidence="4" id="KW-1185">Reference proteome</keyword>
<evidence type="ECO:0000256" key="1">
    <source>
        <dbReference type="SAM" id="Phobius"/>
    </source>
</evidence>
<reference evidence="2 4" key="1">
    <citation type="submission" date="2016-10" db="EMBL/GenBank/DDBJ databases">
        <authorList>
            <person name="de Groot N.N."/>
        </authorList>
    </citation>
    <scope>NUCLEOTIDE SEQUENCE [LARGE SCALE GENOMIC DNA]</scope>
    <source>
        <strain evidence="2">MBHS1</strain>
    </source>
</reference>
<name>A0A1H6FGN2_9GAMM</name>
<protein>
    <submittedName>
        <fullName evidence="2">Uncharacterized protein</fullName>
    </submittedName>
</protein>